<dbReference type="GO" id="GO:0016020">
    <property type="term" value="C:membrane"/>
    <property type="evidence" value="ECO:0007669"/>
    <property type="project" value="TreeGrafter"/>
</dbReference>
<feature type="compositionally biased region" description="Pro residues" evidence="3">
    <location>
        <begin position="48"/>
        <end position="63"/>
    </location>
</feature>
<name>A0A9W6SK89_9ACTN</name>
<evidence type="ECO:0000256" key="3">
    <source>
        <dbReference type="SAM" id="MobiDB-lite"/>
    </source>
</evidence>
<evidence type="ECO:0000256" key="2">
    <source>
        <dbReference type="ARBA" id="ARBA00022801"/>
    </source>
</evidence>
<feature type="region of interest" description="Disordered" evidence="3">
    <location>
        <begin position="35"/>
        <end position="88"/>
    </location>
</feature>
<proteinExistence type="predicted"/>
<organism evidence="5 6">
    <name type="scientific">Actinorhabdospora filicis</name>
    <dbReference type="NCBI Taxonomy" id="1785913"/>
    <lineage>
        <taxon>Bacteria</taxon>
        <taxon>Bacillati</taxon>
        <taxon>Actinomycetota</taxon>
        <taxon>Actinomycetes</taxon>
        <taxon>Micromonosporales</taxon>
        <taxon>Micromonosporaceae</taxon>
        <taxon>Actinorhabdospora</taxon>
    </lineage>
</organism>
<dbReference type="PANTHER" id="PTHR10587:SF133">
    <property type="entry name" value="CHITIN DEACETYLASE 1-RELATED"/>
    <property type="match status" value="1"/>
</dbReference>
<keyword evidence="1" id="KW-0479">Metal-binding</keyword>
<dbReference type="GO" id="GO:0016810">
    <property type="term" value="F:hydrolase activity, acting on carbon-nitrogen (but not peptide) bonds"/>
    <property type="evidence" value="ECO:0007669"/>
    <property type="project" value="InterPro"/>
</dbReference>
<comment type="caution">
    <text evidence="5">The sequence shown here is derived from an EMBL/GenBank/DDBJ whole genome shotgun (WGS) entry which is preliminary data.</text>
</comment>
<reference evidence="5" key="1">
    <citation type="submission" date="2023-03" db="EMBL/GenBank/DDBJ databases">
        <title>Actinorhabdospora filicis NBRC 111898.</title>
        <authorList>
            <person name="Ichikawa N."/>
            <person name="Sato H."/>
            <person name="Tonouchi N."/>
        </authorList>
    </citation>
    <scope>NUCLEOTIDE SEQUENCE</scope>
    <source>
        <strain evidence="5">NBRC 111898</strain>
    </source>
</reference>
<dbReference type="InterPro" id="IPR002509">
    <property type="entry name" value="NODB_dom"/>
</dbReference>
<dbReference type="GO" id="GO:0005975">
    <property type="term" value="P:carbohydrate metabolic process"/>
    <property type="evidence" value="ECO:0007669"/>
    <property type="project" value="InterPro"/>
</dbReference>
<keyword evidence="6" id="KW-1185">Reference proteome</keyword>
<dbReference type="InterPro" id="IPR011330">
    <property type="entry name" value="Glyco_hydro/deAcase_b/a-brl"/>
</dbReference>
<dbReference type="InterPro" id="IPR050248">
    <property type="entry name" value="Polysacc_deacetylase_ArnD"/>
</dbReference>
<evidence type="ECO:0000313" key="5">
    <source>
        <dbReference type="EMBL" id="GLZ77778.1"/>
    </source>
</evidence>
<evidence type="ECO:0000256" key="1">
    <source>
        <dbReference type="ARBA" id="ARBA00022723"/>
    </source>
</evidence>
<sequence length="282" mass="30944">MRFTTKMKVVWLGTVAFVVLMTVGITYGMQDPAMHPPAAASSDRSSDAPPPPPTSAPASPSPSPSASSPDDGKHQDDPSKIKSDNPLDRVIYTTGSNAVALTFDDGPDPNWTPKVLGKLREYGVKATFCLVGKNADAYPELVQEIVRDGHTLCNHSWSHDLELGKKSREEIRKDMQKTNDAIHRAVPGEDIAYFRHPGGNWTNNAIDIASELGMKSLNWNVDPKDWEKPSAKKIADRVITNTKVGSIVLLHDAGGDRTNSYNALDRILKELGDRFKLIPLRH</sequence>
<dbReference type="SUPFAM" id="SSF88713">
    <property type="entry name" value="Glycoside hydrolase/deacetylase"/>
    <property type="match status" value="1"/>
</dbReference>
<dbReference type="AlphaFoldDB" id="A0A9W6SK89"/>
<dbReference type="Pfam" id="PF01522">
    <property type="entry name" value="Polysacc_deac_1"/>
    <property type="match status" value="1"/>
</dbReference>
<dbReference type="Gene3D" id="3.20.20.370">
    <property type="entry name" value="Glycoside hydrolase/deacetylase"/>
    <property type="match status" value="1"/>
</dbReference>
<evidence type="ECO:0000259" key="4">
    <source>
        <dbReference type="PROSITE" id="PS51677"/>
    </source>
</evidence>
<dbReference type="PROSITE" id="PS51677">
    <property type="entry name" value="NODB"/>
    <property type="match status" value="1"/>
</dbReference>
<dbReference type="GO" id="GO:0046872">
    <property type="term" value="F:metal ion binding"/>
    <property type="evidence" value="ECO:0007669"/>
    <property type="project" value="UniProtKB-KW"/>
</dbReference>
<gene>
    <name evidence="5" type="ORF">Afil01_25850</name>
</gene>
<protein>
    <recommendedName>
        <fullName evidence="4">NodB homology domain-containing protein</fullName>
    </recommendedName>
</protein>
<keyword evidence="2" id="KW-0378">Hydrolase</keyword>
<dbReference type="CDD" id="cd10917">
    <property type="entry name" value="CE4_NodB_like_6s_7s"/>
    <property type="match status" value="1"/>
</dbReference>
<dbReference type="EMBL" id="BSTX01000001">
    <property type="protein sequence ID" value="GLZ77778.1"/>
    <property type="molecule type" value="Genomic_DNA"/>
</dbReference>
<accession>A0A9W6SK89</accession>
<dbReference type="Proteomes" id="UP001165079">
    <property type="component" value="Unassembled WGS sequence"/>
</dbReference>
<dbReference type="PANTHER" id="PTHR10587">
    <property type="entry name" value="GLYCOSYL TRANSFERASE-RELATED"/>
    <property type="match status" value="1"/>
</dbReference>
<feature type="compositionally biased region" description="Basic and acidic residues" evidence="3">
    <location>
        <begin position="70"/>
        <end position="87"/>
    </location>
</feature>
<evidence type="ECO:0000313" key="6">
    <source>
        <dbReference type="Proteomes" id="UP001165079"/>
    </source>
</evidence>
<feature type="domain" description="NodB homology" evidence="4">
    <location>
        <begin position="97"/>
        <end position="276"/>
    </location>
</feature>